<dbReference type="Proteomes" id="UP000291236">
    <property type="component" value="Chromosome"/>
</dbReference>
<reference evidence="1 2" key="1">
    <citation type="submission" date="2018-12" db="EMBL/GenBank/DDBJ databases">
        <title>Rubrispira sanarue gen. nov., sp., nov., a member of the order Silvanigrellales, isolated from a brackish lake in Hamamatsu Japan.</title>
        <authorList>
            <person name="Maejima Y."/>
            <person name="Iino T."/>
            <person name="Muraguchi Y."/>
            <person name="Fukuda K."/>
            <person name="Nojiri H."/>
            <person name="Ohkuma M."/>
            <person name="Moriuchi R."/>
            <person name="Dohra H."/>
            <person name="Kimbara K."/>
            <person name="Shintani M."/>
        </authorList>
    </citation>
    <scope>NUCLEOTIDE SEQUENCE [LARGE SCALE GENOMIC DNA]</scope>
    <source>
        <strain evidence="1 2">RF1110005</strain>
    </source>
</reference>
<dbReference type="EMBL" id="AP019368">
    <property type="protein sequence ID" value="BBH53085.1"/>
    <property type="molecule type" value="Genomic_DNA"/>
</dbReference>
<dbReference type="RefSeq" id="WP_130608228.1">
    <property type="nucleotide sequence ID" value="NZ_AP019368.1"/>
</dbReference>
<gene>
    <name evidence="1" type="ORF">JCM31447_15280</name>
</gene>
<proteinExistence type="predicted"/>
<dbReference type="KEGG" id="sbf:JCM31447_15280"/>
<keyword evidence="2" id="KW-1185">Reference proteome</keyword>
<name>A0A4P2VUD4_FLUSA</name>
<evidence type="ECO:0000313" key="1">
    <source>
        <dbReference type="EMBL" id="BBH53085.1"/>
    </source>
</evidence>
<evidence type="ECO:0000313" key="2">
    <source>
        <dbReference type="Proteomes" id="UP000291236"/>
    </source>
</evidence>
<organism evidence="1 2">
    <name type="scientific">Fluviispira sanaruensis</name>
    <dbReference type="NCBI Taxonomy" id="2493639"/>
    <lineage>
        <taxon>Bacteria</taxon>
        <taxon>Pseudomonadati</taxon>
        <taxon>Bdellovibrionota</taxon>
        <taxon>Oligoflexia</taxon>
        <taxon>Silvanigrellales</taxon>
        <taxon>Silvanigrellaceae</taxon>
        <taxon>Fluviispira</taxon>
    </lineage>
</organism>
<sequence length="203" mass="24373">MTDPYTLFLHDDIKNYRDKELIKELKNLIIDINKNFPVSSSRQFYFNLFDDNLHKGKERSHSRITHDLLRDFENNYYKNESNKIKEIEKNYAHCLKISIANCHEMAHFCLLYFYYKGKNKNTNYKYTVFKALDADHVFFCVHNDDIKNSGIICDPWYKSVFLFKNLPEYYGITKTESMLSYADIKSLNSYCTDLSQIRPRRFI</sequence>
<protein>
    <submittedName>
        <fullName evidence="1">Uncharacterized protein</fullName>
    </submittedName>
</protein>
<dbReference type="AlphaFoldDB" id="A0A4P2VUD4"/>
<accession>A0A4P2VUD4</accession>